<dbReference type="PANTHER" id="PTHR13246:SF1">
    <property type="entry name" value="CYTOSOLIC ENDO-BETA-N-ACETYLGLUCOSAMINIDASE"/>
    <property type="match status" value="1"/>
</dbReference>
<dbReference type="InterPro" id="IPR000421">
    <property type="entry name" value="FA58C"/>
</dbReference>
<dbReference type="PROSITE" id="PS50022">
    <property type="entry name" value="FA58C_3"/>
    <property type="match status" value="1"/>
</dbReference>
<dbReference type="PROSITE" id="PS50093">
    <property type="entry name" value="PKD"/>
    <property type="match status" value="1"/>
</dbReference>
<dbReference type="Gene3D" id="3.20.20.80">
    <property type="entry name" value="Glycosidases"/>
    <property type="match status" value="1"/>
</dbReference>
<proteinExistence type="predicted"/>
<dbReference type="CDD" id="cd00146">
    <property type="entry name" value="PKD"/>
    <property type="match status" value="1"/>
</dbReference>
<dbReference type="Proteomes" id="UP000029500">
    <property type="component" value="Chromosome"/>
</dbReference>
<keyword evidence="1" id="KW-0732">Signal</keyword>
<dbReference type="CDD" id="cd06547">
    <property type="entry name" value="GH85_ENGase"/>
    <property type="match status" value="1"/>
</dbReference>
<dbReference type="InterPro" id="IPR005201">
    <property type="entry name" value="TIM_ENGase"/>
</dbReference>
<dbReference type="PANTHER" id="PTHR13246">
    <property type="entry name" value="ENDO BETA N-ACETYLGLUCOSAMINIDASE"/>
    <property type="match status" value="1"/>
</dbReference>
<accession>A0A089MC08</accession>
<dbReference type="EMBL" id="CP009287">
    <property type="protein sequence ID" value="AIQ69003.1"/>
    <property type="molecule type" value="Genomic_DNA"/>
</dbReference>
<dbReference type="Pfam" id="PF21910">
    <property type="entry name" value="GH85_C"/>
    <property type="match status" value="1"/>
</dbReference>
<dbReference type="eggNOG" id="COG3291">
    <property type="taxonomic scope" value="Bacteria"/>
</dbReference>
<dbReference type="Pfam" id="PF22633">
    <property type="entry name" value="F5_F8_type_C_2"/>
    <property type="match status" value="1"/>
</dbReference>
<dbReference type="RefSeq" id="WP_025704646.1">
    <property type="nucleotide sequence ID" value="NZ_CP009287.1"/>
</dbReference>
<gene>
    <name evidence="4" type="ORF">PGRAT_16245</name>
</gene>
<dbReference type="Gene3D" id="2.60.40.10">
    <property type="entry name" value="Immunoglobulins"/>
    <property type="match status" value="2"/>
</dbReference>
<sequence>MKKIGAGLIFLVVMCAALSTSAFAKQPYSSYWFPEQLLQWSPASDPDAAFNRSTVPLQDRFVGAGVNSHATKAPKVMALAALNSGTSGVPSQGSDKFGANTFTYWQYVDRLVYWGGSAGEGIIVPPSADTIDAAHKNGVPILGTVFFPPTVYGGTYEWVKQMLRQNSDGSFPAADKLIQVAEHYGFDGWFINQETEGGTPADAQQMKAFLSYLKSHKSTSMDIVWYDSMTKEGNISWQNALNDKNAMFLQDNGKQVTDSMFLNFWWKDLKSSAEKAKGLGRSPYDLYAGIDVEAKGYDTKVNWNLLFPEGEPAVTSLGIYRPDWAFNSAESMEDFFIRENKFWVGPNGNPGNTAGGQAWKGIANDVVEASPVNELPFITNFNTGSGQKYYVRGKQVRDKGWNNRSLQDILPTWRWIADSTGTPLTPVLDWSDAYYGGSSLKISGVLSHDNATHLKLYRTELKIEASTKLSVTYKTQSKPSLKVGLAFADHPDQFVFLNVKDKTSSGWTTETLNLTPYKGKQIVALSLYFDTRDTINDYAIQIGQLSIHNANDPIKPLPAVRELKAANSDFRNGIYGDARLQWKPLDQQVKQYEIYRVLPDGNEVLMGATSNHVFYVPEMRRIDKEAVTVLKVAAVNGIYGQGQASSVKISWPAYPKPTAEFKADRTLVAPGESVTFTDQSTEVTEGWSWTFENGSPAVSTAKNPVVTFNQEGVYSVTLTAANSSGQDTMTKKALITVSKEAGALKNLALGTTATADQRCGEKEGAPNAVDGKVTDNSKWCALGNLPHWLQVDLGAEHHISTFVIKHAESGGEWQGFNTSDYTIQVSSDGTNWVDVVKVQGNTAAETADAIALVKARYVKLIITKPSQGADTAARIYEFEVKGL</sequence>
<dbReference type="OrthoDB" id="1089471at2"/>
<dbReference type="STRING" id="189425.PGRAT_16245"/>
<protein>
    <submittedName>
        <fullName evidence="4">Endo-beta-N-acetylglucosaminidase</fullName>
    </submittedName>
</protein>
<dbReference type="InterPro" id="IPR035986">
    <property type="entry name" value="PKD_dom_sf"/>
</dbReference>
<dbReference type="SUPFAM" id="SSF49785">
    <property type="entry name" value="Galactose-binding domain-like"/>
    <property type="match status" value="1"/>
</dbReference>
<dbReference type="SMART" id="SM00089">
    <property type="entry name" value="PKD"/>
    <property type="match status" value="1"/>
</dbReference>
<evidence type="ECO:0000256" key="1">
    <source>
        <dbReference type="SAM" id="SignalP"/>
    </source>
</evidence>
<feature type="signal peptide" evidence="1">
    <location>
        <begin position="1"/>
        <end position="24"/>
    </location>
</feature>
<keyword evidence="5" id="KW-1185">Reference proteome</keyword>
<dbReference type="InterPro" id="IPR008979">
    <property type="entry name" value="Galactose-bd-like_sf"/>
</dbReference>
<dbReference type="SUPFAM" id="SSF49299">
    <property type="entry name" value="PKD domain"/>
    <property type="match status" value="1"/>
</dbReference>
<dbReference type="InterPro" id="IPR054110">
    <property type="entry name" value="EndoD-like_D2"/>
</dbReference>
<dbReference type="HOGENOM" id="CLU_008357_0_0_9"/>
<dbReference type="Pfam" id="PF03644">
    <property type="entry name" value="Glyco_hydro_85"/>
    <property type="match status" value="1"/>
</dbReference>
<dbReference type="Pfam" id="PF00801">
    <property type="entry name" value="PKD"/>
    <property type="match status" value="1"/>
</dbReference>
<dbReference type="GO" id="GO:0033925">
    <property type="term" value="F:mannosyl-glycoprotein endo-beta-N-acetylglucosaminidase activity"/>
    <property type="evidence" value="ECO:0007669"/>
    <property type="project" value="InterPro"/>
</dbReference>
<evidence type="ECO:0000259" key="3">
    <source>
        <dbReference type="PROSITE" id="PS50093"/>
    </source>
</evidence>
<dbReference type="Gene3D" id="2.60.120.260">
    <property type="entry name" value="Galactose-binding domain-like"/>
    <property type="match status" value="2"/>
</dbReference>
<dbReference type="eggNOG" id="COG4724">
    <property type="taxonomic scope" value="Bacteria"/>
</dbReference>
<dbReference type="InterPro" id="IPR013783">
    <property type="entry name" value="Ig-like_fold"/>
</dbReference>
<feature type="chain" id="PRO_5001847125" evidence="1">
    <location>
        <begin position="25"/>
        <end position="883"/>
    </location>
</feature>
<evidence type="ECO:0000313" key="5">
    <source>
        <dbReference type="Proteomes" id="UP000029500"/>
    </source>
</evidence>
<organism evidence="4 5">
    <name type="scientific">Paenibacillus graminis</name>
    <dbReference type="NCBI Taxonomy" id="189425"/>
    <lineage>
        <taxon>Bacteria</taxon>
        <taxon>Bacillati</taxon>
        <taxon>Bacillota</taxon>
        <taxon>Bacilli</taxon>
        <taxon>Bacillales</taxon>
        <taxon>Paenibacillaceae</taxon>
        <taxon>Paenibacillus</taxon>
    </lineage>
</organism>
<evidence type="ECO:0000259" key="2">
    <source>
        <dbReference type="PROSITE" id="PS50022"/>
    </source>
</evidence>
<feature type="domain" description="F5/8 type C" evidence="2">
    <location>
        <begin position="732"/>
        <end position="883"/>
    </location>
</feature>
<feature type="domain" description="PKD" evidence="3">
    <location>
        <begin position="657"/>
        <end position="737"/>
    </location>
</feature>
<dbReference type="AlphaFoldDB" id="A0A089MC08"/>
<dbReference type="InterPro" id="IPR022409">
    <property type="entry name" value="PKD/Chitinase_dom"/>
</dbReference>
<reference evidence="4 5" key="1">
    <citation type="submission" date="2014-08" db="EMBL/GenBank/DDBJ databases">
        <title>Comparative genomics of the Paenibacillus odorifer group.</title>
        <authorList>
            <person name="den Bakker H.C."/>
            <person name="Tsai Y.-C."/>
            <person name="Martin N."/>
            <person name="Korlach J."/>
            <person name="Wiedmann M."/>
        </authorList>
    </citation>
    <scope>NUCLEOTIDE SEQUENCE [LARGE SCALE GENOMIC DNA]</scope>
    <source>
        <strain evidence="4 5">DSM 15220</strain>
    </source>
</reference>
<dbReference type="InterPro" id="IPR032979">
    <property type="entry name" value="ENGase"/>
</dbReference>
<name>A0A089MC08_9BACL</name>
<evidence type="ECO:0000313" key="4">
    <source>
        <dbReference type="EMBL" id="AIQ69003.1"/>
    </source>
</evidence>
<dbReference type="InterPro" id="IPR000601">
    <property type="entry name" value="PKD_dom"/>
</dbReference>
<dbReference type="GO" id="GO:0005829">
    <property type="term" value="C:cytosol"/>
    <property type="evidence" value="ECO:0007669"/>
    <property type="project" value="UniProtKB-SubCell"/>
</dbReference>
<dbReference type="KEGG" id="pgm:PGRAT_16245"/>